<reference evidence="2 3" key="1">
    <citation type="submission" date="2015-09" db="EMBL/GenBank/DDBJ databases">
        <title>Genome announcement of multiple Pseudomonas syringae strains.</title>
        <authorList>
            <person name="Thakur S."/>
            <person name="Wang P.W."/>
            <person name="Gong Y."/>
            <person name="Weir B.S."/>
            <person name="Guttman D.S."/>
        </authorList>
    </citation>
    <scope>NUCLEOTIDE SEQUENCE [LARGE SCALE GENOMIC DNA]</scope>
    <source>
        <strain evidence="2 3">ICMP4331</strain>
    </source>
</reference>
<sequence>MSFFQNVALQPGESLNSLLMRKAELNGYGCAQALLGERGLKLTAAYSSPELAQICECFELNEEQLSTTLIGQTHYLGQPSYLRNGHSPVCPECLASDGYAKDAWSHLLVTACPTHGTVLLGNCPDCEKPISYHRPTLELCDCGYDLRLAVSVQASEFAMKLSALMADAGVGEHKGFTEICRRQGFEPLLPDFLTLLAKHQAQRSGLPMAKPRFSSSSPLQDSLVMVGCLESLLSDWPARFDAAMQNQLRSGHGVGLAERIGSWYRELFSTYSSSSFDFVRDQFRAQVAEHFDGRLGLNTRAMMFGPDNAEAMQWFSAAEAARLLGVAPDILANLVIKQAVIGRVHQEGKSRFVAIHRSTLDQIASARAEYLSATEARRRLNVSKVFFERVVQAGGLRRYKRDERPVLVAGEFLATEIDAVVAQLIKRVRKKARVSLPIGIQDISVRHGISNAKIVAVLQDILQGTICPTGHVPALPGLAGLQFDQAEIEQRVRDNNPDVALSVDHLAQISGWKPAVIKKWIQGGYLNAVEEKHGKAKRDVVPVSALVRFLLTYVPTAEISKQLETKTPYLLQSLRPAKIECIVPPQEAGGAHRGLLLRSADLARGAQLRKPTIRDLANQMAQVDFIQC</sequence>
<gene>
    <name evidence="2" type="ORF">ALO63_00497</name>
</gene>
<comment type="caution">
    <text evidence="2">The sequence shown here is derived from an EMBL/GenBank/DDBJ whole genome shotgun (WGS) entry which is preliminary data.</text>
</comment>
<dbReference type="InterPro" id="IPR009492">
    <property type="entry name" value="TniQ"/>
</dbReference>
<accession>A0A0P9VJM8</accession>
<evidence type="ECO:0000313" key="2">
    <source>
        <dbReference type="EMBL" id="KPX90851.1"/>
    </source>
</evidence>
<evidence type="ECO:0000259" key="1">
    <source>
        <dbReference type="Pfam" id="PF06527"/>
    </source>
</evidence>
<dbReference type="PATRIC" id="fig|34065.5.peg.719"/>
<dbReference type="EMBL" id="LJQU01000389">
    <property type="protein sequence ID" value="KPX90851.1"/>
    <property type="molecule type" value="Genomic_DNA"/>
</dbReference>
<evidence type="ECO:0000313" key="3">
    <source>
        <dbReference type="Proteomes" id="UP000050420"/>
    </source>
</evidence>
<organism evidence="2 3">
    <name type="scientific">Pseudomonas amygdali pv. mori</name>
    <dbReference type="NCBI Taxonomy" id="34065"/>
    <lineage>
        <taxon>Bacteria</taxon>
        <taxon>Pseudomonadati</taxon>
        <taxon>Pseudomonadota</taxon>
        <taxon>Gammaproteobacteria</taxon>
        <taxon>Pseudomonadales</taxon>
        <taxon>Pseudomonadaceae</taxon>
        <taxon>Pseudomonas</taxon>
        <taxon>Pseudomonas amygdali</taxon>
    </lineage>
</organism>
<protein>
    <recommendedName>
        <fullName evidence="1">TniQ domain-containing protein</fullName>
    </recommendedName>
</protein>
<dbReference type="Proteomes" id="UP000050420">
    <property type="component" value="Unassembled WGS sequence"/>
</dbReference>
<dbReference type="AlphaFoldDB" id="A0A0P9VJM8"/>
<dbReference type="Pfam" id="PF06527">
    <property type="entry name" value="TniQ"/>
    <property type="match status" value="1"/>
</dbReference>
<feature type="domain" description="TniQ" evidence="1">
    <location>
        <begin position="7"/>
        <end position="119"/>
    </location>
</feature>
<proteinExistence type="predicted"/>
<name>A0A0P9VJM8_PSEA0</name>